<evidence type="ECO:0000259" key="2">
    <source>
        <dbReference type="Pfam" id="PF06904"/>
    </source>
</evidence>
<accession>A0ABZ0HYG7</accession>
<dbReference type="Proteomes" id="UP001626536">
    <property type="component" value="Chromosome"/>
</dbReference>
<dbReference type="InterPro" id="IPR009683">
    <property type="entry name" value="Extensin-like_C"/>
</dbReference>
<evidence type="ECO:0000313" key="3">
    <source>
        <dbReference type="EMBL" id="WOJ90916.1"/>
    </source>
</evidence>
<feature type="domain" description="Extensin-like C-terminal" evidence="2">
    <location>
        <begin position="39"/>
        <end position="214"/>
    </location>
</feature>
<feature type="region of interest" description="Disordered" evidence="1">
    <location>
        <begin position="291"/>
        <end position="329"/>
    </location>
</feature>
<keyword evidence="4" id="KW-1185">Reference proteome</keyword>
<evidence type="ECO:0000313" key="4">
    <source>
        <dbReference type="Proteomes" id="UP001626536"/>
    </source>
</evidence>
<organism evidence="3 4">
    <name type="scientific">Methylocapsa polymorpha</name>
    <dbReference type="NCBI Taxonomy" id="3080828"/>
    <lineage>
        <taxon>Bacteria</taxon>
        <taxon>Pseudomonadati</taxon>
        <taxon>Pseudomonadota</taxon>
        <taxon>Alphaproteobacteria</taxon>
        <taxon>Hyphomicrobiales</taxon>
        <taxon>Beijerinckiaceae</taxon>
        <taxon>Methylocapsa</taxon>
    </lineage>
</organism>
<dbReference type="EMBL" id="CP136862">
    <property type="protein sequence ID" value="WOJ90916.1"/>
    <property type="molecule type" value="Genomic_DNA"/>
</dbReference>
<evidence type="ECO:0000256" key="1">
    <source>
        <dbReference type="SAM" id="MobiDB-lite"/>
    </source>
</evidence>
<protein>
    <submittedName>
        <fullName evidence="3">Extensin family protein</fullName>
    </submittedName>
</protein>
<reference evidence="3 4" key="1">
    <citation type="submission" date="2023-10" db="EMBL/GenBank/DDBJ databases">
        <title>Novel methanotroph of the genus Methylocapsa from a subarctic wetland.</title>
        <authorList>
            <person name="Belova S.E."/>
            <person name="Oshkin I.Y."/>
            <person name="Miroshnikov K."/>
            <person name="Dedysh S.N."/>
        </authorList>
    </citation>
    <scope>NUCLEOTIDE SEQUENCE [LARGE SCALE GENOMIC DNA]</scope>
    <source>
        <strain evidence="3 4">RX1</strain>
    </source>
</reference>
<dbReference type="RefSeq" id="WP_407340505.1">
    <property type="nucleotide sequence ID" value="NZ_CP136862.1"/>
</dbReference>
<proteinExistence type="predicted"/>
<name>A0ABZ0HYG7_9HYPH</name>
<sequence>MARRILPFAVTAVLIGSLAGCSNYETPRRPAWRGQAENACLAQRLIHVSAYVQPAREIDGPGICGLTRPFRVSALQDGAVSFNASYLLDCPMIAALNAWLADIVQPAAQARFGQPVVQIDSMGSYSCRAMNNQPGARISEHAFGNALDIGGFRLADGREISIVRDWTRGDDQTRSFLQDVHAGACSHFTTVLGPGANIFHYNHIHTDLAMHGNTSTGPRRVCRPMLGPSMTPEPPHDGLPNAPEIDDDVDMAEGKVRNGGALAMHAGPGSAPVASIPPEYFIAAMKTPAPRAYAPVRPEPMRGSLREDGAFVPEGNPSDWDLPPSPVRR</sequence>
<dbReference type="PROSITE" id="PS51257">
    <property type="entry name" value="PROKAR_LIPOPROTEIN"/>
    <property type="match status" value="1"/>
</dbReference>
<gene>
    <name evidence="3" type="ORF">RZS28_06425</name>
</gene>
<dbReference type="Pfam" id="PF06904">
    <property type="entry name" value="Extensin-like_C"/>
    <property type="match status" value="1"/>
</dbReference>